<evidence type="ECO:0000313" key="3">
    <source>
        <dbReference type="EMBL" id="MDV4315449.1"/>
    </source>
</evidence>
<dbReference type="SUPFAM" id="SSF46689">
    <property type="entry name" value="Homeodomain-like"/>
    <property type="match status" value="1"/>
</dbReference>
<reference evidence="3" key="1">
    <citation type="submission" date="2023-10" db="EMBL/GenBank/DDBJ databases">
        <authorList>
            <person name="Sykes E.M.E."/>
            <person name="Khan I.U.H."/>
            <person name="Kumar A."/>
        </authorList>
    </citation>
    <scope>NUCLEOTIDE SEQUENCE</scope>
    <source>
        <strain evidence="3">IK5</strain>
    </source>
</reference>
<dbReference type="EMBL" id="JAWJYY010000001">
    <property type="protein sequence ID" value="MDV4315449.1"/>
    <property type="molecule type" value="Genomic_DNA"/>
</dbReference>
<evidence type="ECO:0000256" key="1">
    <source>
        <dbReference type="ARBA" id="ARBA00023125"/>
    </source>
</evidence>
<dbReference type="AlphaFoldDB" id="A0AAW8Z2A4"/>
<evidence type="ECO:0000313" key="4">
    <source>
        <dbReference type="Proteomes" id="UP001284654"/>
    </source>
</evidence>
<comment type="caution">
    <text evidence="3">The sequence shown here is derived from an EMBL/GenBank/DDBJ whole genome shotgun (WGS) entry which is preliminary data.</text>
</comment>
<proteinExistence type="predicted"/>
<dbReference type="GO" id="GO:0003677">
    <property type="term" value="F:DNA binding"/>
    <property type="evidence" value="ECO:0007669"/>
    <property type="project" value="UniProtKB-KW"/>
</dbReference>
<dbReference type="Proteomes" id="UP001284654">
    <property type="component" value="Unassembled WGS sequence"/>
</dbReference>
<dbReference type="RefSeq" id="WP_104487742.1">
    <property type="nucleotide sequence ID" value="NZ_JAWJYY010000001.1"/>
</dbReference>
<sequence>MKNLDKKQRHLINIHNILEVAERIIIRNEKELVVSDLAEQVNMSRGTVYKYIKSKNQLYLEILIRNEKRLLEISMQHDGTMYNYLSKYMKYHLEYSLRTIKLHQLEEKITNKERNLNLLFQELYVIREKRILAIRSLAVTHLTLRNSTLSVSHYFSYIWSITYGIALLISSNRCKQSGLDKDKLINFYINQVMNI</sequence>
<feature type="domain" description="HTH tetR-type" evidence="2">
    <location>
        <begin position="17"/>
        <end position="62"/>
    </location>
</feature>
<dbReference type="InterPro" id="IPR001647">
    <property type="entry name" value="HTH_TetR"/>
</dbReference>
<organism evidence="3 4">
    <name type="scientific">Acinetobacter indicus</name>
    <dbReference type="NCBI Taxonomy" id="756892"/>
    <lineage>
        <taxon>Bacteria</taxon>
        <taxon>Pseudomonadati</taxon>
        <taxon>Pseudomonadota</taxon>
        <taxon>Gammaproteobacteria</taxon>
        <taxon>Moraxellales</taxon>
        <taxon>Moraxellaceae</taxon>
        <taxon>Acinetobacter</taxon>
    </lineage>
</organism>
<dbReference type="Pfam" id="PF00440">
    <property type="entry name" value="TetR_N"/>
    <property type="match status" value="1"/>
</dbReference>
<name>A0AAW8Z2A4_9GAMM</name>
<dbReference type="Gene3D" id="1.10.357.10">
    <property type="entry name" value="Tetracycline Repressor, domain 2"/>
    <property type="match status" value="1"/>
</dbReference>
<dbReference type="InterPro" id="IPR009057">
    <property type="entry name" value="Homeodomain-like_sf"/>
</dbReference>
<protein>
    <submittedName>
        <fullName evidence="3">Helix-turn-helix domain-containing protein</fullName>
    </submittedName>
</protein>
<evidence type="ECO:0000259" key="2">
    <source>
        <dbReference type="Pfam" id="PF00440"/>
    </source>
</evidence>
<gene>
    <name evidence="3" type="ORF">MSG88_06670</name>
</gene>
<keyword evidence="1" id="KW-0238">DNA-binding</keyword>
<accession>A0AAW8Z2A4</accession>